<evidence type="ECO:0000313" key="3">
    <source>
        <dbReference type="Proteomes" id="UP000245880"/>
    </source>
</evidence>
<dbReference type="RefSeq" id="WP_109673287.1">
    <property type="nucleotide sequence ID" value="NZ_QGDT01000002.1"/>
</dbReference>
<evidence type="ECO:0000259" key="1">
    <source>
        <dbReference type="Pfam" id="PF00156"/>
    </source>
</evidence>
<dbReference type="GO" id="GO:0016757">
    <property type="term" value="F:glycosyltransferase activity"/>
    <property type="evidence" value="ECO:0007669"/>
    <property type="project" value="UniProtKB-KW"/>
</dbReference>
<feature type="domain" description="Phosphoribosyltransferase" evidence="1">
    <location>
        <begin position="11"/>
        <end position="158"/>
    </location>
</feature>
<evidence type="ECO:0000313" key="2">
    <source>
        <dbReference type="EMBL" id="PWJ59400.1"/>
    </source>
</evidence>
<dbReference type="InterPro" id="IPR000836">
    <property type="entry name" value="PRTase_dom"/>
</dbReference>
<keyword evidence="2" id="KW-0328">Glycosyltransferase</keyword>
<dbReference type="PANTHER" id="PTHR11608">
    <property type="entry name" value="BIFUNCTIONAL PROTEIN PYRR"/>
    <property type="match status" value="1"/>
</dbReference>
<dbReference type="OrthoDB" id="664757at2"/>
<dbReference type="AlphaFoldDB" id="A0A316ARE9"/>
<accession>A0A316ARE9</accession>
<comment type="caution">
    <text evidence="2">The sequence shown here is derived from an EMBL/GenBank/DDBJ whole genome shotgun (WGS) entry which is preliminary data.</text>
</comment>
<keyword evidence="3" id="KW-1185">Reference proteome</keyword>
<name>A0A316ARE9_9BACT</name>
<sequence length="173" mass="19616">MTAIEGVGHRQILTALETSQKIRRIAFEIYEQNFQEQEVVLAGIAGEGYEFAKLLQKELQDISPLQVKLVQLLFDKRVHEQSPILFDEEDFVVKDKVAVLVDDVLNTGRTLAFALEPFLRVRMKKVQVAVIVDRSHHLFPVHADYVGYSLSTTISEHVKVVLSNPENAGVYLK</sequence>
<keyword evidence="2" id="KW-0808">Transferase</keyword>
<dbReference type="Pfam" id="PF00156">
    <property type="entry name" value="Pribosyltran"/>
    <property type="match status" value="1"/>
</dbReference>
<gene>
    <name evidence="2" type="ORF">CLV98_102233</name>
</gene>
<dbReference type="EMBL" id="QGDT01000002">
    <property type="protein sequence ID" value="PWJ59400.1"/>
    <property type="molecule type" value="Genomic_DNA"/>
</dbReference>
<dbReference type="PANTHER" id="PTHR11608:SF0">
    <property type="entry name" value="BIFUNCTIONAL PROTEIN PYRR"/>
    <property type="match status" value="1"/>
</dbReference>
<organism evidence="2 3">
    <name type="scientific">Dyadobacter jejuensis</name>
    <dbReference type="NCBI Taxonomy" id="1082580"/>
    <lineage>
        <taxon>Bacteria</taxon>
        <taxon>Pseudomonadati</taxon>
        <taxon>Bacteroidota</taxon>
        <taxon>Cytophagia</taxon>
        <taxon>Cytophagales</taxon>
        <taxon>Spirosomataceae</taxon>
        <taxon>Dyadobacter</taxon>
    </lineage>
</organism>
<dbReference type="InterPro" id="IPR029057">
    <property type="entry name" value="PRTase-like"/>
</dbReference>
<dbReference type="InterPro" id="IPR050137">
    <property type="entry name" value="PyrR_bifunctional"/>
</dbReference>
<dbReference type="SUPFAM" id="SSF53271">
    <property type="entry name" value="PRTase-like"/>
    <property type="match status" value="1"/>
</dbReference>
<proteinExistence type="predicted"/>
<protein>
    <submittedName>
        <fullName evidence="2">Pyrimidine operon attenuation protein/uracil phosphoribosyltransferase</fullName>
    </submittedName>
</protein>
<dbReference type="Gene3D" id="3.40.50.2020">
    <property type="match status" value="1"/>
</dbReference>
<dbReference type="CDD" id="cd06223">
    <property type="entry name" value="PRTases_typeI"/>
    <property type="match status" value="1"/>
</dbReference>
<reference evidence="2 3" key="1">
    <citation type="submission" date="2018-03" db="EMBL/GenBank/DDBJ databases">
        <title>Genomic Encyclopedia of Archaeal and Bacterial Type Strains, Phase II (KMG-II): from individual species to whole genera.</title>
        <authorList>
            <person name="Goeker M."/>
        </authorList>
    </citation>
    <scope>NUCLEOTIDE SEQUENCE [LARGE SCALE GENOMIC DNA]</scope>
    <source>
        <strain evidence="2 3">DSM 100346</strain>
    </source>
</reference>
<dbReference type="Proteomes" id="UP000245880">
    <property type="component" value="Unassembled WGS sequence"/>
</dbReference>